<evidence type="ECO:0000313" key="2">
    <source>
        <dbReference type="EMBL" id="MBT1173186.1"/>
    </source>
</evidence>
<keyword evidence="1" id="KW-0732">Signal</keyword>
<sequence>MKKLRTKGTVAAAIVASAAMLLSTFAIAPANAADGTCAASDQDTFNTCITSGASNITVNKTIKFNAGKALIDLGLAFGGETDLADSYGTPVEYTLDHSVTITGEGSSAILRNVIFTVPQNQTLTLAGTIVLDDINLTGTNLLGLLGLQGLLNLVGGVKGIPTAINVAGGTLNLEDTAHVAAGAKNALNQQRAIAVTAGQSIVNLNSSGEYKRSEQAGLDIQVLPGLSDSNLIVKALNDLLGALTIKRTAAYPTVWGRDAAVYSEPGVTDATINITNGIYSNQKDKEVLGKTYLNGAVSSSATVNITGGNNVKISSVKIGNGVDKNHNGSNTTGTLNLDNPKAQLDQVVENDTDAQAASTDSWALELRSSATANITAGSINDTLHTNSPKVIESEAGSKINILAGGTEAGDVKIANQSYWIREAQKSGAKFAAKVNANASVAGEDTSSYELWSSGAAKTDNTLAQLAALVKAETAGSTPAAAKLSQSTYSSENGLSAAYLEDVNADGRAVYGRHVITASGSPFEAVKNSTAGTVTLYGLPWVGKYSTDGDAPTQTSKLFAGWYTSQSAFEKEDALQASTSDERHHNWNPSDETFDGTYGQTVVVSTDKYTGSLYPHFVSDETIKVTGVQVAPGTKTGRYNLRFISGVDSYNFKSVNFHVEYAGRTLGDITSTGIYDYVVAGNANKLFPKNPYVGYEGYEQLPEQGDARYVTTGVINNMPGGVTLDITPSWTTLDGVTVSGSTYQVTLQKDGTIA</sequence>
<dbReference type="Proteomes" id="UP000773064">
    <property type="component" value="Unassembled WGS sequence"/>
</dbReference>
<keyword evidence="3" id="KW-1185">Reference proteome</keyword>
<proteinExistence type="predicted"/>
<feature type="chain" id="PRO_5046898185" description="Cell surface protein" evidence="1">
    <location>
        <begin position="33"/>
        <end position="753"/>
    </location>
</feature>
<name>A0ABS5UQP2_9BIFI</name>
<organism evidence="2 3">
    <name type="scientific">Bifidobacterium santillanense</name>
    <dbReference type="NCBI Taxonomy" id="2809028"/>
    <lineage>
        <taxon>Bacteria</taxon>
        <taxon>Bacillati</taxon>
        <taxon>Actinomycetota</taxon>
        <taxon>Actinomycetes</taxon>
        <taxon>Bifidobacteriales</taxon>
        <taxon>Bifidobacteriaceae</taxon>
        <taxon>Bifidobacterium</taxon>
    </lineage>
</organism>
<protein>
    <recommendedName>
        <fullName evidence="4">Cell surface protein</fullName>
    </recommendedName>
</protein>
<gene>
    <name evidence="2" type="ORF">JS528_07440</name>
</gene>
<accession>A0ABS5UQP2</accession>
<comment type="caution">
    <text evidence="2">The sequence shown here is derived from an EMBL/GenBank/DDBJ whole genome shotgun (WGS) entry which is preliminary data.</text>
</comment>
<evidence type="ECO:0008006" key="4">
    <source>
        <dbReference type="Google" id="ProtNLM"/>
    </source>
</evidence>
<dbReference type="EMBL" id="JAFEJS010000007">
    <property type="protein sequence ID" value="MBT1173186.1"/>
    <property type="molecule type" value="Genomic_DNA"/>
</dbReference>
<evidence type="ECO:0000256" key="1">
    <source>
        <dbReference type="SAM" id="SignalP"/>
    </source>
</evidence>
<evidence type="ECO:0000313" key="3">
    <source>
        <dbReference type="Proteomes" id="UP000773064"/>
    </source>
</evidence>
<reference evidence="2 3" key="1">
    <citation type="journal article" date="2021" name="Environ. Microbiol.">
        <title>Genetic insights into the dark matter of the mammalian gut microbiota through targeted genome reconstruction.</title>
        <authorList>
            <person name="Lugli G.A."/>
            <person name="Alessandri G."/>
            <person name="Milani C."/>
            <person name="Viappiani A."/>
            <person name="Fontana F."/>
            <person name="Tarracchini C."/>
            <person name="Mancabelli L."/>
            <person name="Argentini C."/>
            <person name="Ruiz L."/>
            <person name="Margolles A."/>
            <person name="van Sinderen D."/>
            <person name="Turroni F."/>
            <person name="Ventura M."/>
        </authorList>
    </citation>
    <scope>NUCLEOTIDE SEQUENCE [LARGE SCALE GENOMIC DNA]</scope>
    <source>
        <strain evidence="2 3">MA2</strain>
    </source>
</reference>
<dbReference type="RefSeq" id="WP_214358454.1">
    <property type="nucleotide sequence ID" value="NZ_JAFEJS010000007.1"/>
</dbReference>
<feature type="signal peptide" evidence="1">
    <location>
        <begin position="1"/>
        <end position="32"/>
    </location>
</feature>